<proteinExistence type="predicted"/>
<organism evidence="2">
    <name type="scientific">Arundo donax</name>
    <name type="common">Giant reed</name>
    <name type="synonym">Donax arundinaceus</name>
    <dbReference type="NCBI Taxonomy" id="35708"/>
    <lineage>
        <taxon>Eukaryota</taxon>
        <taxon>Viridiplantae</taxon>
        <taxon>Streptophyta</taxon>
        <taxon>Embryophyta</taxon>
        <taxon>Tracheophyta</taxon>
        <taxon>Spermatophyta</taxon>
        <taxon>Magnoliopsida</taxon>
        <taxon>Liliopsida</taxon>
        <taxon>Poales</taxon>
        <taxon>Poaceae</taxon>
        <taxon>PACMAD clade</taxon>
        <taxon>Arundinoideae</taxon>
        <taxon>Arundineae</taxon>
        <taxon>Arundo</taxon>
    </lineage>
</organism>
<dbReference type="EMBL" id="GBRH01186939">
    <property type="protein sequence ID" value="JAE10957.1"/>
    <property type="molecule type" value="Transcribed_RNA"/>
</dbReference>
<dbReference type="AlphaFoldDB" id="A0A0A9FF28"/>
<protein>
    <submittedName>
        <fullName evidence="2">Uncharacterized protein</fullName>
    </submittedName>
</protein>
<feature type="region of interest" description="Disordered" evidence="1">
    <location>
        <begin position="1"/>
        <end position="37"/>
    </location>
</feature>
<sequence length="52" mass="5581">MPLEGAEAGGGAVHGRRCPRRSDSTEWSPAARRGREVVAEMGKEAMATGRER</sequence>
<accession>A0A0A9FF28</accession>
<reference evidence="2" key="1">
    <citation type="submission" date="2014-09" db="EMBL/GenBank/DDBJ databases">
        <authorList>
            <person name="Magalhaes I.L.F."/>
            <person name="Oliveira U."/>
            <person name="Santos F.R."/>
            <person name="Vidigal T.H.D.A."/>
            <person name="Brescovit A.D."/>
            <person name="Santos A.J."/>
        </authorList>
    </citation>
    <scope>NUCLEOTIDE SEQUENCE</scope>
    <source>
        <tissue evidence="2">Shoot tissue taken approximately 20 cm above the soil surface</tissue>
    </source>
</reference>
<evidence type="ECO:0000313" key="2">
    <source>
        <dbReference type="EMBL" id="JAE10957.1"/>
    </source>
</evidence>
<name>A0A0A9FF28_ARUDO</name>
<evidence type="ECO:0000256" key="1">
    <source>
        <dbReference type="SAM" id="MobiDB-lite"/>
    </source>
</evidence>
<reference evidence="2" key="2">
    <citation type="journal article" date="2015" name="Data Brief">
        <title>Shoot transcriptome of the giant reed, Arundo donax.</title>
        <authorList>
            <person name="Barrero R.A."/>
            <person name="Guerrero F.D."/>
            <person name="Moolhuijzen P."/>
            <person name="Goolsby J.A."/>
            <person name="Tidwell J."/>
            <person name="Bellgard S.E."/>
            <person name="Bellgard M.I."/>
        </authorList>
    </citation>
    <scope>NUCLEOTIDE SEQUENCE</scope>
    <source>
        <tissue evidence="2">Shoot tissue taken approximately 20 cm above the soil surface</tissue>
    </source>
</reference>